<protein>
    <submittedName>
        <fullName evidence="1">Uncharacterized protein</fullName>
    </submittedName>
</protein>
<sequence>MPRPMSQDQYPHRVAHVRSLVAGEQDGALVEELVDLAVHNGDV</sequence>
<dbReference type="EMBL" id="JBHSIU010000011">
    <property type="protein sequence ID" value="MFC4998070.1"/>
    <property type="molecule type" value="Genomic_DNA"/>
</dbReference>
<keyword evidence="2" id="KW-1185">Reference proteome</keyword>
<organism evidence="1 2">
    <name type="scientific">Dactylosporangium cerinum</name>
    <dbReference type="NCBI Taxonomy" id="1434730"/>
    <lineage>
        <taxon>Bacteria</taxon>
        <taxon>Bacillati</taxon>
        <taxon>Actinomycetota</taxon>
        <taxon>Actinomycetes</taxon>
        <taxon>Micromonosporales</taxon>
        <taxon>Micromonosporaceae</taxon>
        <taxon>Dactylosporangium</taxon>
    </lineage>
</organism>
<comment type="caution">
    <text evidence="1">The sequence shown here is derived from an EMBL/GenBank/DDBJ whole genome shotgun (WGS) entry which is preliminary data.</text>
</comment>
<dbReference type="Proteomes" id="UP001595912">
    <property type="component" value="Unassembled WGS sequence"/>
</dbReference>
<evidence type="ECO:0000313" key="1">
    <source>
        <dbReference type="EMBL" id="MFC4998070.1"/>
    </source>
</evidence>
<name>A0ABV9VRJ2_9ACTN</name>
<gene>
    <name evidence="1" type="ORF">ACFPIJ_09530</name>
</gene>
<evidence type="ECO:0000313" key="2">
    <source>
        <dbReference type="Proteomes" id="UP001595912"/>
    </source>
</evidence>
<accession>A0ABV9VRJ2</accession>
<dbReference type="RefSeq" id="WP_380114326.1">
    <property type="nucleotide sequence ID" value="NZ_JBHSIU010000011.1"/>
</dbReference>
<reference evidence="2" key="1">
    <citation type="journal article" date="2019" name="Int. J. Syst. Evol. Microbiol.">
        <title>The Global Catalogue of Microorganisms (GCM) 10K type strain sequencing project: providing services to taxonomists for standard genome sequencing and annotation.</title>
        <authorList>
            <consortium name="The Broad Institute Genomics Platform"/>
            <consortium name="The Broad Institute Genome Sequencing Center for Infectious Disease"/>
            <person name="Wu L."/>
            <person name="Ma J."/>
        </authorList>
    </citation>
    <scope>NUCLEOTIDE SEQUENCE [LARGE SCALE GENOMIC DNA]</scope>
    <source>
        <strain evidence="2">CGMCC 4.7152</strain>
    </source>
</reference>
<proteinExistence type="predicted"/>